<evidence type="ECO:0000256" key="1">
    <source>
        <dbReference type="SAM" id="MobiDB-lite"/>
    </source>
</evidence>
<keyword evidence="3" id="KW-1185">Reference proteome</keyword>
<accession>A0ABW3L3H6</accession>
<evidence type="ECO:0000313" key="2">
    <source>
        <dbReference type="EMBL" id="MFD1020555.1"/>
    </source>
</evidence>
<comment type="caution">
    <text evidence="2">The sequence shown here is derived from an EMBL/GenBank/DDBJ whole genome shotgun (WGS) entry which is preliminary data.</text>
</comment>
<proteinExistence type="predicted"/>
<dbReference type="EMBL" id="JBHTKL010000005">
    <property type="protein sequence ID" value="MFD1020555.1"/>
    <property type="molecule type" value="Genomic_DNA"/>
</dbReference>
<name>A0ABW3L3H6_9BACI</name>
<evidence type="ECO:0000313" key="3">
    <source>
        <dbReference type="Proteomes" id="UP001596990"/>
    </source>
</evidence>
<reference evidence="3" key="1">
    <citation type="journal article" date="2019" name="Int. J. Syst. Evol. Microbiol.">
        <title>The Global Catalogue of Microorganisms (GCM) 10K type strain sequencing project: providing services to taxonomists for standard genome sequencing and annotation.</title>
        <authorList>
            <consortium name="The Broad Institute Genomics Platform"/>
            <consortium name="The Broad Institute Genome Sequencing Center for Infectious Disease"/>
            <person name="Wu L."/>
            <person name="Ma J."/>
        </authorList>
    </citation>
    <scope>NUCLEOTIDE SEQUENCE [LARGE SCALE GENOMIC DNA]</scope>
    <source>
        <strain evidence="3">CCUG 56607</strain>
    </source>
</reference>
<organism evidence="2 3">
    <name type="scientific">Thalassobacillus hwangdonensis</name>
    <dbReference type="NCBI Taxonomy" id="546108"/>
    <lineage>
        <taxon>Bacteria</taxon>
        <taxon>Bacillati</taxon>
        <taxon>Bacillota</taxon>
        <taxon>Bacilli</taxon>
        <taxon>Bacillales</taxon>
        <taxon>Bacillaceae</taxon>
        <taxon>Thalassobacillus</taxon>
    </lineage>
</organism>
<feature type="region of interest" description="Disordered" evidence="1">
    <location>
        <begin position="53"/>
        <end position="72"/>
    </location>
</feature>
<sequence>MRNYDKKTKHLRYGMLFLIAMLTITINSDTGINAESPQDIALHSKADLTIQDKKEPLQGDVHKERENESKEVEQLDHELIVELTEGFMNQLVQPVDEANKVKNYDSKDSLLSDFEPYSSIEVARTYVDYYYKEDQEGLYIRPTETPPWFVNEAPYDNIKLDDRHFRIKQTNKSELYGEYTIQIDFEYDGAWKITRIEHL</sequence>
<dbReference type="Proteomes" id="UP001596990">
    <property type="component" value="Unassembled WGS sequence"/>
</dbReference>
<gene>
    <name evidence="2" type="ORF">ACFQ2J_15305</name>
</gene>
<dbReference type="RefSeq" id="WP_386062374.1">
    <property type="nucleotide sequence ID" value="NZ_JBHTKL010000005.1"/>
</dbReference>
<protein>
    <recommendedName>
        <fullName evidence="4">DUF3993 domain-containing protein</fullName>
    </recommendedName>
</protein>
<evidence type="ECO:0008006" key="4">
    <source>
        <dbReference type="Google" id="ProtNLM"/>
    </source>
</evidence>